<proteinExistence type="predicted"/>
<dbReference type="Proteomes" id="UP000289738">
    <property type="component" value="Chromosome B10"/>
</dbReference>
<protein>
    <submittedName>
        <fullName evidence="1">Uncharacterized protein</fullName>
    </submittedName>
</protein>
<name>A0A444X180_ARAHY</name>
<comment type="caution">
    <text evidence="1">The sequence shown here is derived from an EMBL/GenBank/DDBJ whole genome shotgun (WGS) entry which is preliminary data.</text>
</comment>
<evidence type="ECO:0000313" key="1">
    <source>
        <dbReference type="EMBL" id="RYQ83447.1"/>
    </source>
</evidence>
<dbReference type="Gene3D" id="3.75.10.10">
    <property type="entry name" value="L-arginine/glycine Amidinotransferase, Chain A"/>
    <property type="match status" value="1"/>
</dbReference>
<reference evidence="1 2" key="1">
    <citation type="submission" date="2019-01" db="EMBL/GenBank/DDBJ databases">
        <title>Sequencing of cultivated peanut Arachis hypogaea provides insights into genome evolution and oil improvement.</title>
        <authorList>
            <person name="Chen X."/>
        </authorList>
    </citation>
    <scope>NUCLEOTIDE SEQUENCE [LARGE SCALE GENOMIC DNA]</scope>
    <source>
        <strain evidence="2">cv. Fuhuasheng</strain>
        <tissue evidence="1">Leaves</tissue>
    </source>
</reference>
<dbReference type="EMBL" id="SDMP01000020">
    <property type="protein sequence ID" value="RYQ83447.1"/>
    <property type="molecule type" value="Genomic_DNA"/>
</dbReference>
<dbReference type="STRING" id="3818.A0A444X180"/>
<dbReference type="AlphaFoldDB" id="A0A444X180"/>
<evidence type="ECO:0000313" key="2">
    <source>
        <dbReference type="Proteomes" id="UP000289738"/>
    </source>
</evidence>
<gene>
    <name evidence="1" type="ORF">Ahy_B10g102131</name>
</gene>
<organism evidence="1 2">
    <name type="scientific">Arachis hypogaea</name>
    <name type="common">Peanut</name>
    <dbReference type="NCBI Taxonomy" id="3818"/>
    <lineage>
        <taxon>Eukaryota</taxon>
        <taxon>Viridiplantae</taxon>
        <taxon>Streptophyta</taxon>
        <taxon>Embryophyta</taxon>
        <taxon>Tracheophyta</taxon>
        <taxon>Spermatophyta</taxon>
        <taxon>Magnoliopsida</taxon>
        <taxon>eudicotyledons</taxon>
        <taxon>Gunneridae</taxon>
        <taxon>Pentapetalae</taxon>
        <taxon>rosids</taxon>
        <taxon>fabids</taxon>
        <taxon>Fabales</taxon>
        <taxon>Fabaceae</taxon>
        <taxon>Papilionoideae</taxon>
        <taxon>50 kb inversion clade</taxon>
        <taxon>dalbergioids sensu lato</taxon>
        <taxon>Dalbergieae</taxon>
        <taxon>Pterocarpus clade</taxon>
        <taxon>Arachis</taxon>
    </lineage>
</organism>
<sequence length="85" mass="9303">MEDPSQCFWVLSLSATIISSTHSQHLPISHSAFLPSQYGPRATDSGLQFENNCKIGVFSKLTNADCLVAIGGYENFYRSVFAKAT</sequence>
<accession>A0A444X180</accession>
<keyword evidence="2" id="KW-1185">Reference proteome</keyword>